<evidence type="ECO:0000313" key="1">
    <source>
        <dbReference type="EMBL" id="MFE7963396.1"/>
    </source>
</evidence>
<evidence type="ECO:0000313" key="2">
    <source>
        <dbReference type="Proteomes" id="UP001600650"/>
    </source>
</evidence>
<gene>
    <name evidence="1" type="ORF">ACFU0X_10135</name>
</gene>
<proteinExistence type="predicted"/>
<sequence length="142" mass="15411">MVRNLPLLVLVGLGSILAAARITRLITADTITQPLRDALSRRAQLRPLNDGTGTARLAPLPWRWSAKLVACHWCASVWVGAATSTGYLAWATGQLPTTWPPSTWFLDLLGLLATSHLVATAADWLDSPPPVKPLHITMTDDR</sequence>
<keyword evidence="2" id="KW-1185">Reference proteome</keyword>
<name>A0ABW6JE83_STRCE</name>
<dbReference type="EMBL" id="JBHVBU010000021">
    <property type="protein sequence ID" value="MFE7963396.1"/>
    <property type="molecule type" value="Genomic_DNA"/>
</dbReference>
<comment type="caution">
    <text evidence="1">The sequence shown here is derived from an EMBL/GenBank/DDBJ whole genome shotgun (WGS) entry which is preliminary data.</text>
</comment>
<dbReference type="RefSeq" id="WP_381726199.1">
    <property type="nucleotide sequence ID" value="NZ_JBHVBU010000021.1"/>
</dbReference>
<dbReference type="Proteomes" id="UP001600650">
    <property type="component" value="Unassembled WGS sequence"/>
</dbReference>
<dbReference type="InterPro" id="IPR010773">
    <property type="entry name" value="Mycophage_PG1_Gp7"/>
</dbReference>
<organism evidence="1 2">
    <name type="scientific">Streptomyces cellulosae</name>
    <dbReference type="NCBI Taxonomy" id="1968"/>
    <lineage>
        <taxon>Bacteria</taxon>
        <taxon>Bacillati</taxon>
        <taxon>Actinomycetota</taxon>
        <taxon>Actinomycetes</taxon>
        <taxon>Kitasatosporales</taxon>
        <taxon>Streptomycetaceae</taxon>
        <taxon>Streptomyces</taxon>
    </lineage>
</organism>
<protein>
    <submittedName>
        <fullName evidence="1">DUF1360 domain-containing protein</fullName>
    </submittedName>
</protein>
<dbReference type="Pfam" id="PF07098">
    <property type="entry name" value="DUF1360"/>
    <property type="match status" value="1"/>
</dbReference>
<reference evidence="1 2" key="1">
    <citation type="submission" date="2024-09" db="EMBL/GenBank/DDBJ databases">
        <title>The Natural Products Discovery Center: Release of the First 8490 Sequenced Strains for Exploring Actinobacteria Biosynthetic Diversity.</title>
        <authorList>
            <person name="Kalkreuter E."/>
            <person name="Kautsar S.A."/>
            <person name="Yang D."/>
            <person name="Bader C.D."/>
            <person name="Teijaro C.N."/>
            <person name="Fluegel L."/>
            <person name="Davis C.M."/>
            <person name="Simpson J.R."/>
            <person name="Lauterbach L."/>
            <person name="Steele A.D."/>
            <person name="Gui C."/>
            <person name="Meng S."/>
            <person name="Li G."/>
            <person name="Viehrig K."/>
            <person name="Ye F."/>
            <person name="Su P."/>
            <person name="Kiefer A.F."/>
            <person name="Nichols A."/>
            <person name="Cepeda A.J."/>
            <person name="Yan W."/>
            <person name="Fan B."/>
            <person name="Jiang Y."/>
            <person name="Adhikari A."/>
            <person name="Zheng C.-J."/>
            <person name="Schuster L."/>
            <person name="Cowan T.M."/>
            <person name="Smanski M.J."/>
            <person name="Chevrette M.G."/>
            <person name="De Carvalho L.P.S."/>
            <person name="Shen B."/>
        </authorList>
    </citation>
    <scope>NUCLEOTIDE SEQUENCE [LARGE SCALE GENOMIC DNA]</scope>
    <source>
        <strain evidence="1 2">NPDC057399</strain>
    </source>
</reference>
<accession>A0ABW6JE83</accession>